<evidence type="ECO:0000313" key="2">
    <source>
        <dbReference type="Proteomes" id="UP000800038"/>
    </source>
</evidence>
<gene>
    <name evidence="1" type="ORF">EJ02DRAFT_141980</name>
</gene>
<reference evidence="1" key="1">
    <citation type="journal article" date="2020" name="Stud. Mycol.">
        <title>101 Dothideomycetes genomes: a test case for predicting lifestyles and emergence of pathogens.</title>
        <authorList>
            <person name="Haridas S."/>
            <person name="Albert R."/>
            <person name="Binder M."/>
            <person name="Bloem J."/>
            <person name="Labutti K."/>
            <person name="Salamov A."/>
            <person name="Andreopoulos B."/>
            <person name="Baker S."/>
            <person name="Barry K."/>
            <person name="Bills G."/>
            <person name="Bluhm B."/>
            <person name="Cannon C."/>
            <person name="Castanera R."/>
            <person name="Culley D."/>
            <person name="Daum C."/>
            <person name="Ezra D."/>
            <person name="Gonzalez J."/>
            <person name="Henrissat B."/>
            <person name="Kuo A."/>
            <person name="Liang C."/>
            <person name="Lipzen A."/>
            <person name="Lutzoni F."/>
            <person name="Magnuson J."/>
            <person name="Mondo S."/>
            <person name="Nolan M."/>
            <person name="Ohm R."/>
            <person name="Pangilinan J."/>
            <person name="Park H.-J."/>
            <person name="Ramirez L."/>
            <person name="Alfaro M."/>
            <person name="Sun H."/>
            <person name="Tritt A."/>
            <person name="Yoshinaga Y."/>
            <person name="Zwiers L.-H."/>
            <person name="Turgeon B."/>
            <person name="Goodwin S."/>
            <person name="Spatafora J."/>
            <person name="Crous P."/>
            <person name="Grigoriev I."/>
        </authorList>
    </citation>
    <scope>NUCLEOTIDE SEQUENCE</scope>
    <source>
        <strain evidence="1">CBS 161.51</strain>
    </source>
</reference>
<evidence type="ECO:0000313" key="1">
    <source>
        <dbReference type="EMBL" id="KAF1943324.1"/>
    </source>
</evidence>
<accession>A0A6A5SUC6</accession>
<keyword evidence="2" id="KW-1185">Reference proteome</keyword>
<proteinExistence type="predicted"/>
<dbReference type="AlphaFoldDB" id="A0A6A5SUC6"/>
<dbReference type="Proteomes" id="UP000800038">
    <property type="component" value="Unassembled WGS sequence"/>
</dbReference>
<sequence length="159" mass="18239">MRIGLPSKTLSERYFNMHYYSPHTVSPLHHRNTSPSISPPARVHRSFPPPFPSATQSPFHCLQRTRSFNNQRSRVVRYADARLSIFDSVDRSGPQVASDMHLPAQPHPQLRVSSAQRFMALVIAMGQRYNACRRADACSLRELCGMIGRWEGVWYRRAC</sequence>
<dbReference type="EMBL" id="ML976026">
    <property type="protein sequence ID" value="KAF1943324.1"/>
    <property type="molecule type" value="Genomic_DNA"/>
</dbReference>
<organism evidence="1 2">
    <name type="scientific">Clathrospora elynae</name>
    <dbReference type="NCBI Taxonomy" id="706981"/>
    <lineage>
        <taxon>Eukaryota</taxon>
        <taxon>Fungi</taxon>
        <taxon>Dikarya</taxon>
        <taxon>Ascomycota</taxon>
        <taxon>Pezizomycotina</taxon>
        <taxon>Dothideomycetes</taxon>
        <taxon>Pleosporomycetidae</taxon>
        <taxon>Pleosporales</taxon>
        <taxon>Diademaceae</taxon>
        <taxon>Clathrospora</taxon>
    </lineage>
</organism>
<name>A0A6A5SUC6_9PLEO</name>
<protein>
    <submittedName>
        <fullName evidence="1">Uncharacterized protein</fullName>
    </submittedName>
</protein>